<sequence length="315" mass="36081">MVCGCAASFILLTFESMESYNGETTRFKKCKTENTFLKSAGGDDIQDNYTPEWFLFEFLFKPPTKDVFRRALRPFVISFNSRVQLVEESKRERDLLFSMYDQKLTLPNSLIRDSNDTIEILAAHNGFLLLGGKVEMPKRPKPVPVRDESFFVKSYHAEFYTCNAMTKQWFALPLHDFFKRANVGFITRAESGVLTSYKVVIVRCAIRAQNTLEFEVFSSETKRWVDLKVECDPPVLVSVFKKPVLQNNTLFWNFRSNDGSTGFFEEGRGGILAYNPDDYKLQIIGFPPNLSEQSRLDSLGKEACTFGVSEGRIKC</sequence>
<dbReference type="InterPro" id="IPR055290">
    <property type="entry name" value="At3g26010-like"/>
</dbReference>
<protein>
    <submittedName>
        <fullName evidence="2">OLC1v1012896C1</fullName>
    </submittedName>
</protein>
<dbReference type="PANTHER" id="PTHR35546:SF70">
    <property type="entry name" value="F-BOX PROTEIN INTERACTION DOMAIN PROTEIN"/>
    <property type="match status" value="1"/>
</dbReference>
<gene>
    <name evidence="2" type="ORF">OLC1_LOCUS19646</name>
</gene>
<name>A0AAV1DXP4_OLDCO</name>
<dbReference type="AlphaFoldDB" id="A0AAV1DXP4"/>
<organism evidence="2 3">
    <name type="scientific">Oldenlandia corymbosa var. corymbosa</name>
    <dbReference type="NCBI Taxonomy" id="529605"/>
    <lineage>
        <taxon>Eukaryota</taxon>
        <taxon>Viridiplantae</taxon>
        <taxon>Streptophyta</taxon>
        <taxon>Embryophyta</taxon>
        <taxon>Tracheophyta</taxon>
        <taxon>Spermatophyta</taxon>
        <taxon>Magnoliopsida</taxon>
        <taxon>eudicotyledons</taxon>
        <taxon>Gunneridae</taxon>
        <taxon>Pentapetalae</taxon>
        <taxon>asterids</taxon>
        <taxon>lamiids</taxon>
        <taxon>Gentianales</taxon>
        <taxon>Rubiaceae</taxon>
        <taxon>Rubioideae</taxon>
        <taxon>Spermacoceae</taxon>
        <taxon>Hedyotis-Oldenlandia complex</taxon>
        <taxon>Oldenlandia</taxon>
    </lineage>
</organism>
<evidence type="ECO:0000313" key="2">
    <source>
        <dbReference type="EMBL" id="CAI9112444.1"/>
    </source>
</evidence>
<dbReference type="PANTHER" id="PTHR35546">
    <property type="entry name" value="F-BOX PROTEIN INTERACTION DOMAIN PROTEIN-RELATED"/>
    <property type="match status" value="1"/>
</dbReference>
<reference evidence="2" key="1">
    <citation type="submission" date="2023-03" db="EMBL/GenBank/DDBJ databases">
        <authorList>
            <person name="Julca I."/>
        </authorList>
    </citation>
    <scope>NUCLEOTIDE SEQUENCE</scope>
</reference>
<accession>A0AAV1DXP4</accession>
<keyword evidence="3" id="KW-1185">Reference proteome</keyword>
<dbReference type="EMBL" id="OX459124">
    <property type="protein sequence ID" value="CAI9112444.1"/>
    <property type="molecule type" value="Genomic_DNA"/>
</dbReference>
<evidence type="ECO:0000259" key="1">
    <source>
        <dbReference type="Pfam" id="PF24750"/>
    </source>
</evidence>
<feature type="domain" description="F-box protein At3g26010-like beta-propeller" evidence="1">
    <location>
        <begin position="156"/>
        <end position="294"/>
    </location>
</feature>
<evidence type="ECO:0000313" key="3">
    <source>
        <dbReference type="Proteomes" id="UP001161247"/>
    </source>
</evidence>
<dbReference type="Proteomes" id="UP001161247">
    <property type="component" value="Chromosome 7"/>
</dbReference>
<dbReference type="InterPro" id="IPR056592">
    <property type="entry name" value="Beta-prop_At3g26010-like"/>
</dbReference>
<proteinExistence type="predicted"/>
<dbReference type="Pfam" id="PF24750">
    <property type="entry name" value="b-prop_At3g26010-like"/>
    <property type="match status" value="1"/>
</dbReference>